<evidence type="ECO:0000313" key="1">
    <source>
        <dbReference type="EMBL" id="MFC7669587.1"/>
    </source>
</evidence>
<reference evidence="2" key="1">
    <citation type="journal article" date="2019" name="Int. J. Syst. Evol. Microbiol.">
        <title>The Global Catalogue of Microorganisms (GCM) 10K type strain sequencing project: providing services to taxonomists for standard genome sequencing and annotation.</title>
        <authorList>
            <consortium name="The Broad Institute Genomics Platform"/>
            <consortium name="The Broad Institute Genome Sequencing Center for Infectious Disease"/>
            <person name="Wu L."/>
            <person name="Ma J."/>
        </authorList>
    </citation>
    <scope>NUCLEOTIDE SEQUENCE [LARGE SCALE GENOMIC DNA]</scope>
    <source>
        <strain evidence="2">JCM 19635</strain>
    </source>
</reference>
<sequence length="176" mass="19405">MVLLCGLAGPSRGQSLPTGLLPRTHRFAYTAVVPVEGVSQADLVLRARAWAQQVTPAGQFPVSTHGPDTEVVRTTGVCPLAYDWAGNKLLMSALRYTVTISVRKGRYQYEVKDFFFVNPGSDRSPVSETPAETYFNGNFIPYNETAARFNGTMRTCFKEVTTEVLAHLQEGMRKAL</sequence>
<dbReference type="RefSeq" id="WP_380205080.1">
    <property type="nucleotide sequence ID" value="NZ_JBHTEK010000001.1"/>
</dbReference>
<protein>
    <recommendedName>
        <fullName evidence="3">DUF4468 domain-containing protein</fullName>
    </recommendedName>
</protein>
<organism evidence="1 2">
    <name type="scientific">Hymenobacter humi</name>
    <dbReference type="NCBI Taxonomy" id="1411620"/>
    <lineage>
        <taxon>Bacteria</taxon>
        <taxon>Pseudomonadati</taxon>
        <taxon>Bacteroidota</taxon>
        <taxon>Cytophagia</taxon>
        <taxon>Cytophagales</taxon>
        <taxon>Hymenobacteraceae</taxon>
        <taxon>Hymenobacter</taxon>
    </lineage>
</organism>
<dbReference type="Gene3D" id="3.30.530.80">
    <property type="match status" value="1"/>
</dbReference>
<proteinExistence type="predicted"/>
<dbReference type="EMBL" id="JBHTEK010000001">
    <property type="protein sequence ID" value="MFC7669587.1"/>
    <property type="molecule type" value="Genomic_DNA"/>
</dbReference>
<gene>
    <name evidence="1" type="ORF">ACFQT0_21125</name>
</gene>
<dbReference type="Proteomes" id="UP001596513">
    <property type="component" value="Unassembled WGS sequence"/>
</dbReference>
<comment type="caution">
    <text evidence="1">The sequence shown here is derived from an EMBL/GenBank/DDBJ whole genome shotgun (WGS) entry which is preliminary data.</text>
</comment>
<evidence type="ECO:0008006" key="3">
    <source>
        <dbReference type="Google" id="ProtNLM"/>
    </source>
</evidence>
<accession>A0ABW2U7W1</accession>
<name>A0ABW2U7W1_9BACT</name>
<evidence type="ECO:0000313" key="2">
    <source>
        <dbReference type="Proteomes" id="UP001596513"/>
    </source>
</evidence>
<keyword evidence="2" id="KW-1185">Reference proteome</keyword>